<feature type="domain" description="Major facilitator superfamily (MFS) profile" evidence="7">
    <location>
        <begin position="209"/>
        <end position="679"/>
    </location>
</feature>
<feature type="transmembrane region" description="Helical" evidence="6">
    <location>
        <begin position="621"/>
        <end position="644"/>
    </location>
</feature>
<dbReference type="GO" id="GO:0005886">
    <property type="term" value="C:plasma membrane"/>
    <property type="evidence" value="ECO:0007669"/>
    <property type="project" value="TreeGrafter"/>
</dbReference>
<organism evidence="8 9">
    <name type="scientific">Zalerion maritima</name>
    <dbReference type="NCBI Taxonomy" id="339359"/>
    <lineage>
        <taxon>Eukaryota</taxon>
        <taxon>Fungi</taxon>
        <taxon>Dikarya</taxon>
        <taxon>Ascomycota</taxon>
        <taxon>Pezizomycotina</taxon>
        <taxon>Sordariomycetes</taxon>
        <taxon>Lulworthiomycetidae</taxon>
        <taxon>Lulworthiales</taxon>
        <taxon>Lulworthiaceae</taxon>
        <taxon>Zalerion</taxon>
    </lineage>
</organism>
<dbReference type="GO" id="GO:0015244">
    <property type="term" value="F:fluconazole transmembrane transporter activity"/>
    <property type="evidence" value="ECO:0007669"/>
    <property type="project" value="TreeGrafter"/>
</dbReference>
<evidence type="ECO:0000256" key="3">
    <source>
        <dbReference type="ARBA" id="ARBA00022989"/>
    </source>
</evidence>
<keyword evidence="2 6" id="KW-0812">Transmembrane</keyword>
<feature type="transmembrane region" description="Helical" evidence="6">
    <location>
        <begin position="591"/>
        <end position="614"/>
    </location>
</feature>
<feature type="compositionally biased region" description="Low complexity" evidence="5">
    <location>
        <begin position="115"/>
        <end position="127"/>
    </location>
</feature>
<feature type="transmembrane region" description="Helical" evidence="6">
    <location>
        <begin position="475"/>
        <end position="494"/>
    </location>
</feature>
<feature type="transmembrane region" description="Helical" evidence="6">
    <location>
        <begin position="656"/>
        <end position="675"/>
    </location>
</feature>
<reference evidence="8" key="1">
    <citation type="submission" date="2022-07" db="EMBL/GenBank/DDBJ databases">
        <title>Draft genome sequence of Zalerion maritima ATCC 34329, a (micro)plastics degrading marine fungus.</title>
        <authorList>
            <person name="Paco A."/>
            <person name="Goncalves M.F.M."/>
            <person name="Rocha-Santos T.A.P."/>
            <person name="Alves A."/>
        </authorList>
    </citation>
    <scope>NUCLEOTIDE SEQUENCE</scope>
    <source>
        <strain evidence="8">ATCC 34329</strain>
    </source>
</reference>
<dbReference type="Pfam" id="PF07690">
    <property type="entry name" value="MFS_1"/>
    <property type="match status" value="1"/>
</dbReference>
<feature type="transmembrane region" description="Helical" evidence="6">
    <location>
        <begin position="370"/>
        <end position="390"/>
    </location>
</feature>
<feature type="transmembrane region" description="Helical" evidence="6">
    <location>
        <begin position="560"/>
        <end position="579"/>
    </location>
</feature>
<dbReference type="SUPFAM" id="SSF103473">
    <property type="entry name" value="MFS general substrate transporter"/>
    <property type="match status" value="1"/>
</dbReference>
<feature type="transmembrane region" description="Helical" evidence="6">
    <location>
        <begin position="207"/>
        <end position="227"/>
    </location>
</feature>
<evidence type="ECO:0000313" key="9">
    <source>
        <dbReference type="Proteomes" id="UP001201980"/>
    </source>
</evidence>
<evidence type="ECO:0000313" key="8">
    <source>
        <dbReference type="EMBL" id="KAJ2907351.1"/>
    </source>
</evidence>
<keyword evidence="4 6" id="KW-0472">Membrane</keyword>
<evidence type="ECO:0000259" key="7">
    <source>
        <dbReference type="PROSITE" id="PS50850"/>
    </source>
</evidence>
<dbReference type="GO" id="GO:1990961">
    <property type="term" value="P:xenobiotic detoxification by transmembrane export across the plasma membrane"/>
    <property type="evidence" value="ECO:0007669"/>
    <property type="project" value="TreeGrafter"/>
</dbReference>
<dbReference type="InterPro" id="IPR036259">
    <property type="entry name" value="MFS_trans_sf"/>
</dbReference>
<evidence type="ECO:0000256" key="1">
    <source>
        <dbReference type="ARBA" id="ARBA00004141"/>
    </source>
</evidence>
<dbReference type="InterPro" id="IPR020846">
    <property type="entry name" value="MFS_dom"/>
</dbReference>
<dbReference type="Gene3D" id="1.20.1250.20">
    <property type="entry name" value="MFS general substrate transporter like domains"/>
    <property type="match status" value="1"/>
</dbReference>
<dbReference type="PANTHER" id="PTHR23502">
    <property type="entry name" value="MAJOR FACILITATOR SUPERFAMILY"/>
    <property type="match status" value="1"/>
</dbReference>
<proteinExistence type="predicted"/>
<feature type="region of interest" description="Disordered" evidence="5">
    <location>
        <begin position="409"/>
        <end position="434"/>
    </location>
</feature>
<dbReference type="Proteomes" id="UP001201980">
    <property type="component" value="Unassembled WGS sequence"/>
</dbReference>
<accession>A0AAD5WYV2</accession>
<feature type="transmembrane region" description="Helical" evidence="6">
    <location>
        <begin position="336"/>
        <end position="358"/>
    </location>
</feature>
<keyword evidence="3 6" id="KW-1133">Transmembrane helix</keyword>
<feature type="transmembrane region" description="Helical" evidence="6">
    <location>
        <begin position="275"/>
        <end position="294"/>
    </location>
</feature>
<feature type="transmembrane region" description="Helical" evidence="6">
    <location>
        <begin position="514"/>
        <end position="535"/>
    </location>
</feature>
<keyword evidence="9" id="KW-1185">Reference proteome</keyword>
<feature type="region of interest" description="Disordered" evidence="5">
    <location>
        <begin position="93"/>
        <end position="177"/>
    </location>
</feature>
<evidence type="ECO:0000256" key="2">
    <source>
        <dbReference type="ARBA" id="ARBA00022692"/>
    </source>
</evidence>
<dbReference type="PROSITE" id="PS50850">
    <property type="entry name" value="MFS"/>
    <property type="match status" value="1"/>
</dbReference>
<sequence length="692" mass="75230">MAHIIRDTALGQILRLATGRKVLQYPEEKEDFSLPDSWIEAIQNPSGTTTTDEAVIARDGYSEKDNPSMPEPIVSREGGLPLTIINSQVIEGVPPRQRPESPVHETHHHQHHHNNNNNGNGNDNNNNATVEKVKTKEPSPVSPSPSPSSSSSSSIDGDVEEAPAAASPFAGPPLVPTKTKDSTSLLITWYSPTDSSNPQNWSSSRKAFVTFLIALYTFVVYTSSAIYTPSMEEFMSVYDVDVTVASLGLALYVLGYGTGPLLFSPLGEVARIGRNPVYIVTMVLFLIISIPTAFVDNVPGFMVLRFLQGFFGSPCLATGAATLADMYDFLTLPYALIAWVSSAYCGPALGPLLAGYSVPAMGWRWSLYEIIWAATPIVFLMVIFLPETLADNILYRRARRLRVLQEKARSQSSSSSPNTATIGADNGSDASPSTTTSLATALTFRAPSEISHAPLTTLLLEALTKPLEITLKDPAILFVQLYTALIYGIYYSFFEVFPLVYPTLYHMSPGEVGLVFLCILISCLVGAASYALYLYRSVNPVVERILAAGSGRLPQNESRLAPALFASFGPTVGLFVFAWTSTRTPQVHWAVPTLGIVVYGATSFVVMQCIFVYVPMSYPRYAASLFAGNDFFRSALAFASILFAKPLFENLGVARGTSLLGGLSTMGILGIFLLWKYGRKLRSMSKFAIADE</sequence>
<dbReference type="PANTHER" id="PTHR23502:SF23">
    <property type="entry name" value="FLUCONAZOLE RESISTANCE PROTEIN 1"/>
    <property type="match status" value="1"/>
</dbReference>
<evidence type="ECO:0000256" key="4">
    <source>
        <dbReference type="ARBA" id="ARBA00023136"/>
    </source>
</evidence>
<evidence type="ECO:0000256" key="6">
    <source>
        <dbReference type="SAM" id="Phobius"/>
    </source>
</evidence>
<evidence type="ECO:0000256" key="5">
    <source>
        <dbReference type="SAM" id="MobiDB-lite"/>
    </source>
</evidence>
<dbReference type="InterPro" id="IPR011701">
    <property type="entry name" value="MFS"/>
</dbReference>
<feature type="transmembrane region" description="Helical" evidence="6">
    <location>
        <begin position="242"/>
        <end position="263"/>
    </location>
</feature>
<protein>
    <recommendedName>
        <fullName evidence="7">Major facilitator superfamily (MFS) profile domain-containing protein</fullName>
    </recommendedName>
</protein>
<gene>
    <name evidence="8" type="ORF">MKZ38_003208</name>
</gene>
<dbReference type="AlphaFoldDB" id="A0AAD5WYV2"/>
<feature type="transmembrane region" description="Helical" evidence="6">
    <location>
        <begin position="306"/>
        <end position="324"/>
    </location>
</feature>
<dbReference type="EMBL" id="JAKWBI020000001">
    <property type="protein sequence ID" value="KAJ2907351.1"/>
    <property type="molecule type" value="Genomic_DNA"/>
</dbReference>
<name>A0AAD5WYV2_9PEZI</name>
<dbReference type="CDD" id="cd17323">
    <property type="entry name" value="MFS_Tpo1_MDR_like"/>
    <property type="match status" value="1"/>
</dbReference>
<comment type="caution">
    <text evidence="8">The sequence shown here is derived from an EMBL/GenBank/DDBJ whole genome shotgun (WGS) entry which is preliminary data.</text>
</comment>
<comment type="subcellular location">
    <subcellularLocation>
        <location evidence="1">Membrane</location>
        <topology evidence="1">Multi-pass membrane protein</topology>
    </subcellularLocation>
</comment>